<feature type="compositionally biased region" description="Polar residues" evidence="1">
    <location>
        <begin position="1752"/>
        <end position="1765"/>
    </location>
</feature>
<feature type="compositionally biased region" description="Polar residues" evidence="1">
    <location>
        <begin position="1475"/>
        <end position="1489"/>
    </location>
</feature>
<feature type="region of interest" description="Disordered" evidence="1">
    <location>
        <begin position="131"/>
        <end position="160"/>
    </location>
</feature>
<feature type="compositionally biased region" description="Acidic residues" evidence="1">
    <location>
        <begin position="282"/>
        <end position="293"/>
    </location>
</feature>
<organism evidence="2 4">
    <name type="scientific">Biomphalaria glabrata</name>
    <name type="common">Bloodfluke planorb</name>
    <name type="synonym">Freshwater snail</name>
    <dbReference type="NCBI Taxonomy" id="6526"/>
    <lineage>
        <taxon>Eukaryota</taxon>
        <taxon>Metazoa</taxon>
        <taxon>Spiralia</taxon>
        <taxon>Lophotrochozoa</taxon>
        <taxon>Mollusca</taxon>
        <taxon>Gastropoda</taxon>
        <taxon>Heterobranchia</taxon>
        <taxon>Euthyneura</taxon>
        <taxon>Panpulmonata</taxon>
        <taxon>Hygrophila</taxon>
        <taxon>Lymnaeoidea</taxon>
        <taxon>Planorbidae</taxon>
        <taxon>Biomphalaria</taxon>
    </lineage>
</organism>
<evidence type="ECO:0000313" key="2">
    <source>
        <dbReference type="Proteomes" id="UP001165740"/>
    </source>
</evidence>
<dbReference type="KEGG" id="bgt:106056349"/>
<feature type="region of interest" description="Disordered" evidence="1">
    <location>
        <begin position="1425"/>
        <end position="1489"/>
    </location>
</feature>
<feature type="compositionally biased region" description="Basic and acidic residues" evidence="1">
    <location>
        <begin position="2015"/>
        <end position="2035"/>
    </location>
</feature>
<sequence>MSDLGEDDGKSADWIREVSDDSDNENGACMARKYYSEYSRNSSDLLMVDEDDAPRWTGSEAGFRRTDSPIISNMEDYHAGPEFEERSNWMTGEPELGAHRSTSETDHNENHLINIDYRGGEAFCDSDIMSSDQSLSDYEQNDGRWSSSESSKKNETGRTRIVQHTTECAMPRDGMPVFSRSAETARSKLDHTQRPDRLYTRRLAVRKRIVSGDQSVGQTASKKSQRRIQIKIKGSKSCTTECEIIKPNADKNYPRPDRTKFSSLYEEILRSEAFAQLAEDYDNGEDDYSDFGDDGPVSEITGLDTSESKSESSRKRVSVSSVSSRTGSSEESLRDGAVPGGKVNSVTAAEISPQRLGRTMTPTYQTSNSGRNQAIVDRNFELLPKNLETVRKKNKPTATTASKNCSGFSNKNEKPLFFNVTLAAKLNIHGIGSEEEVSNFNESSRSAAQAQSSKFSLESSGAHGFLNNVLEQAYMNTLRKHEVSSKDNPTDTNASPNVINGADRVEVTANISQPTSISVRDDSTLEKQEVTVGSGDTVNAQLLNAENESSVKAEYATSETIALEQHGDLNDEKQAENLSVSKEEYTPHEANLSTVKPQISKAEDGLNDPNSNTAEEALECSSSPPAHTQRQYYMSFLNVLRNKKLINKKVRRPPQKFFKLLHSKPETSQLKLNESNADFRETSSTKDKCNKMPAKHFPKGREVPPGWKPGQYSTASLGNKTAGLSEPSPKKKTKKTNVGKSKPNMKGCNNNKKRQVLSDVSVNDMESEESVPARTRRPSDSSESSASTESKHTLGYGERYNPHSEESTEMEQRGKKTFGQEFETKRQYYERLTKIKKKTTGGAMDRRYLTSQVKFLKTIDEFCSAEDYDHVDYDSYEDCSGSTEFQLDSVDYHISLAQYYSGRPSNMQIIKGAPPSELMPGCAGVRIRKAQNNVPSAMDTERLKSLYVDESNSKGKLGMWSLNTLYAHKVGISEIPRESNLSLLSSFAESKDDTVDPSLSLERKIKTKQTRKRGLERNREFKQGKYRSVKTSHLEKLAVFESERKVTYLDVLKSGYSSKFNKASRENNVSDSQQIIRRETPTVQKSKSCENPGNKFQAAPFQKETSPPADPESPRRLKLVRFNEPKALEDGKATDQVDRSEEDTWCYSVNAMLLRANQALEQQKTANDENEHHFPRPESAKVVAPVVKPMSSSFLSELLEQDKEEQKIVKQSQKLRRTELSKSGEDQIQGKKNINNNDNTNENRVTMSSFSVPLALLSEVKPSSALTNIAPCIQQATNYVPEAPKHSAGILKIKTTVASKKPKERLSCREQKTFLGDFPASMYFSTTQSQPNIPPKKLLPLRYVSPLDASTQIGAKNWTPVRILKESLGQRVTSDNLEPKQQIGENLLATSKVTPKSIFPGLKFKPADHRVSTIVQMFSDFNNSANSDGSSLDQDDYFDQLDLPSDVSGQETRNGSVRTQSVQSSSVYTTNQSSIESNTSLVSSTKIEQQSIKSGDISLTLDRYKSNSEIEDKRSITSLSLTYGVRNDPDALRIEGVMGFLGKSQKCSEGQRSSSKPHKSSGGQRSSSKPHKSSGGQRSSSKSHKSSRGQRSRSKPRKSSWGQISSSKPHKISFTDHASLQNLMPYSESPDASVVNINGMDSLTFISAALQYTDNDDARARVAQSNAEIIEYCQRNEESLAPSEPMYTGVWDPNYLTDYDQIELLAACNQINFQEAIQSTQTDIATKEKHSEQSQNPDSGSREEKDEHKQIEQITSGQCDANSSKPTHHDLEPFSELHITTSSRDYTPERTREYAGNKSEERLHLAQSTMALYGYHCLNAKSKQDKRLPRKDIPRKALKPYLFEFGIDNSVKGFQTNLREMKSANDQKDHTDKGNVHVSPLEGTCNVGDKSRSTVYWEEPDFNRDELQLQQPNSDKVGDPCCQTAENLGHDTFVSAHYDTMGDLTGSDLLLTNPQENESVTKTSAPCTKESHTTEIIDVTDTDLLYKMDMVRVGEDRQDMSTASQFSDFAVDDTLSEHPTEKGKNKQAKPDKKYTPSDGALQRNGKDKIQGSLELTVANSSCIVYKRIGLSPDETNIHRHWNPNKEYLRLLRGSDLLQTVAQDKQRLSTHLQSLVRVVNYIPAFQIRSLQPPEMIPVVLQIRRCGSESMDDVELKEGVQTIPVFYLQEKGSILESVFTVYYLRPGVYSMETLEEARQDYGRYEMSPFKARLFSGRLSLFSPLYQINVETIRQLYVFGTAVATYDKALNRLAEIYDEAKLENDAGIYFNLTCGWAPKHVLVKGRELHTLKSYCDRCTSKLHDIFERQDEREGNQTTDNSVKMCHGTCDKCGRCVASFPLMKNIEGDVKQHSNGWMVDRKGLALPINTKPKVKCASTLALPRLRAGKGFDARHPPQKEAQRLTFSLPPVTARAALLETNAVKSTKPKQSISSPNMYTETWWWGEIEQQRRREMDNFKKDIRENFSEVELVIFTDDVRSKQKQRLQEIKEEMRMQRQSPVSEQKELLDIDHDPPPSLAGDHAPIRIPNNETLCSLSFSSESDHSYQKKAGDASYLHKDIPIPPASPIKKKQNVTEPSMQLFSNYFQNLAPQNKATWVRDYLEPPPRAYSGPAKSVLPKNRDAKSSLQRVPSKLPPMSRDKAIRPRKAVHLQTKPSLLLKHSRVQKGNKKPRKSSSLSSTNSDERSGSSRSTSMSSLTDADSTKSDFLAHYKKIGGPTSIEDIFSRTLPLLRKTQYDASTAWRRKLLESNKLDAEFMEGDEFLKSLGSHLPEARNKEQGDDTLSTHSEVSTLHDFDLCDDADEMRELWKLVFPEVNFWDRKRRCNKYRKRSVKIY</sequence>
<feature type="compositionally biased region" description="Basic and acidic residues" evidence="1">
    <location>
        <begin position="1864"/>
        <end position="1875"/>
    </location>
</feature>
<feature type="compositionally biased region" description="Polar residues" evidence="1">
    <location>
        <begin position="1545"/>
        <end position="1554"/>
    </location>
</feature>
<feature type="compositionally biased region" description="Basic and acidic residues" evidence="1">
    <location>
        <begin position="800"/>
        <end position="814"/>
    </location>
</feature>
<feature type="region of interest" description="Disordered" evidence="1">
    <location>
        <begin position="1216"/>
        <end position="1242"/>
    </location>
</feature>
<dbReference type="Proteomes" id="UP001165740">
    <property type="component" value="Chromosome 9"/>
</dbReference>
<accession>A0A9W3B9A0</accession>
<feature type="compositionally biased region" description="Polar residues" evidence="1">
    <location>
        <begin position="131"/>
        <end position="149"/>
    </location>
</feature>
<feature type="compositionally biased region" description="Basic and acidic residues" evidence="1">
    <location>
        <begin position="1740"/>
        <end position="1751"/>
    </location>
</feature>
<dbReference type="RefSeq" id="XP_013068507.2">
    <property type="nucleotide sequence ID" value="XM_013213053.2"/>
</dbReference>
<feature type="region of interest" description="Disordered" evidence="1">
    <location>
        <begin position="2603"/>
        <end position="2696"/>
    </location>
</feature>
<feature type="region of interest" description="Disordered" evidence="1">
    <location>
        <begin position="1544"/>
        <end position="1609"/>
    </location>
</feature>
<feature type="region of interest" description="Disordered" evidence="1">
    <location>
        <begin position="282"/>
        <end position="373"/>
    </location>
</feature>
<dbReference type="OrthoDB" id="6087348at2759"/>
<reference evidence="3 4" key="1">
    <citation type="submission" date="2025-04" db="UniProtKB">
        <authorList>
            <consortium name="RefSeq"/>
        </authorList>
    </citation>
    <scope>IDENTIFICATION</scope>
</reference>
<evidence type="ECO:0000313" key="3">
    <source>
        <dbReference type="RefSeq" id="XP_013068507.2"/>
    </source>
</evidence>
<feature type="compositionally biased region" description="Polar residues" evidence="1">
    <location>
        <begin position="360"/>
        <end position="372"/>
    </location>
</feature>
<feature type="compositionally biased region" description="Basic and acidic residues" evidence="1">
    <location>
        <begin position="677"/>
        <end position="690"/>
    </location>
</feature>
<proteinExistence type="predicted"/>
<feature type="compositionally biased region" description="Low complexity" evidence="1">
    <location>
        <begin position="318"/>
        <end position="330"/>
    </location>
</feature>
<feature type="compositionally biased region" description="Polar residues" evidence="1">
    <location>
        <begin position="1063"/>
        <end position="1091"/>
    </location>
</feature>
<feature type="compositionally biased region" description="Low complexity" evidence="1">
    <location>
        <begin position="1456"/>
        <end position="1474"/>
    </location>
</feature>
<dbReference type="OMA" id="TNTRICL"/>
<protein>
    <submittedName>
        <fullName evidence="3 4">Uncharacterized protein LOC106056349</fullName>
    </submittedName>
</protein>
<feature type="compositionally biased region" description="Low complexity" evidence="1">
    <location>
        <begin position="1233"/>
        <end position="1242"/>
    </location>
</feature>
<feature type="compositionally biased region" description="Polar residues" evidence="1">
    <location>
        <begin position="608"/>
        <end position="626"/>
    </location>
</feature>
<dbReference type="RefSeq" id="XP_055896031.1">
    <property type="nucleotide sequence ID" value="XM_056040056.1"/>
</dbReference>
<dbReference type="GeneID" id="106056349"/>
<feature type="region of interest" description="Disordered" evidence="1">
    <location>
        <begin position="669"/>
        <end position="822"/>
    </location>
</feature>
<feature type="region of interest" description="Disordered" evidence="1">
    <location>
        <begin position="1864"/>
        <end position="1884"/>
    </location>
</feature>
<feature type="region of interest" description="Disordered" evidence="1">
    <location>
        <begin position="1063"/>
        <end position="1117"/>
    </location>
</feature>
<feature type="region of interest" description="Disordered" evidence="1">
    <location>
        <begin position="481"/>
        <end position="501"/>
    </location>
</feature>
<evidence type="ECO:0000313" key="4">
    <source>
        <dbReference type="RefSeq" id="XP_055896031.1"/>
    </source>
</evidence>
<feature type="compositionally biased region" description="Basic residues" evidence="1">
    <location>
        <begin position="1581"/>
        <end position="1598"/>
    </location>
</feature>
<feature type="compositionally biased region" description="Basic and acidic residues" evidence="1">
    <location>
        <begin position="7"/>
        <end position="19"/>
    </location>
</feature>
<gene>
    <name evidence="3 4" type="primary">LOC106056349</name>
</gene>
<keyword evidence="2" id="KW-1185">Reference proteome</keyword>
<feature type="region of interest" description="Disordered" evidence="1">
    <location>
        <begin position="1722"/>
        <end position="1798"/>
    </location>
</feature>
<evidence type="ECO:0000256" key="1">
    <source>
        <dbReference type="SAM" id="MobiDB-lite"/>
    </source>
</evidence>
<feature type="region of interest" description="Disordered" evidence="1">
    <location>
        <begin position="1"/>
        <end position="27"/>
    </location>
</feature>
<name>A0A9W3B9A0_BIOGL</name>
<feature type="region of interest" description="Disordered" evidence="1">
    <location>
        <begin position="2015"/>
        <end position="2046"/>
    </location>
</feature>
<feature type="region of interest" description="Disordered" evidence="1">
    <location>
        <begin position="598"/>
        <end position="626"/>
    </location>
</feature>
<feature type="compositionally biased region" description="Basic residues" evidence="1">
    <location>
        <begin position="2656"/>
        <end position="2669"/>
    </location>
</feature>
<feature type="compositionally biased region" description="Basic and acidic residues" evidence="1">
    <location>
        <begin position="1786"/>
        <end position="1798"/>
    </location>
</feature>
<feature type="compositionally biased region" description="Basic and acidic residues" evidence="1">
    <location>
        <begin position="1216"/>
        <end position="1229"/>
    </location>
</feature>